<proteinExistence type="predicted"/>
<dbReference type="EnsemblPlants" id="AVESA.00010b.r2.1CG0081690.1">
    <property type="protein sequence ID" value="AVESA.00010b.r2.1CG0081690.1.CDS.1"/>
    <property type="gene ID" value="AVESA.00010b.r2.1CG0081690"/>
</dbReference>
<accession>A0ACD5TM93</accession>
<organism evidence="1 2">
    <name type="scientific">Avena sativa</name>
    <name type="common">Oat</name>
    <dbReference type="NCBI Taxonomy" id="4498"/>
    <lineage>
        <taxon>Eukaryota</taxon>
        <taxon>Viridiplantae</taxon>
        <taxon>Streptophyta</taxon>
        <taxon>Embryophyta</taxon>
        <taxon>Tracheophyta</taxon>
        <taxon>Spermatophyta</taxon>
        <taxon>Magnoliopsida</taxon>
        <taxon>Liliopsida</taxon>
        <taxon>Poales</taxon>
        <taxon>Poaceae</taxon>
        <taxon>BOP clade</taxon>
        <taxon>Pooideae</taxon>
        <taxon>Poodae</taxon>
        <taxon>Poeae</taxon>
        <taxon>Poeae Chloroplast Group 1 (Aveneae type)</taxon>
        <taxon>Aveninae</taxon>
        <taxon>Avena</taxon>
    </lineage>
</organism>
<reference evidence="1" key="1">
    <citation type="submission" date="2021-05" db="EMBL/GenBank/DDBJ databases">
        <authorList>
            <person name="Scholz U."/>
            <person name="Mascher M."/>
            <person name="Fiebig A."/>
        </authorList>
    </citation>
    <scope>NUCLEOTIDE SEQUENCE [LARGE SCALE GENOMIC DNA]</scope>
</reference>
<evidence type="ECO:0000313" key="1">
    <source>
        <dbReference type="EnsemblPlants" id="AVESA.00010b.r2.1CG0081690.1.CDS.1"/>
    </source>
</evidence>
<dbReference type="Proteomes" id="UP001732700">
    <property type="component" value="Chromosome 1C"/>
</dbReference>
<protein>
    <submittedName>
        <fullName evidence="1">Uncharacterized protein</fullName>
    </submittedName>
</protein>
<keyword evidence="2" id="KW-1185">Reference proteome</keyword>
<evidence type="ECO:0000313" key="2">
    <source>
        <dbReference type="Proteomes" id="UP001732700"/>
    </source>
</evidence>
<reference evidence="1" key="2">
    <citation type="submission" date="2025-09" db="UniProtKB">
        <authorList>
            <consortium name="EnsemblPlants"/>
        </authorList>
    </citation>
    <scope>IDENTIFICATION</scope>
</reference>
<sequence length="445" mass="49471">MAGWTDSGSSRGRGGGGFANRGGANSNMNTRWRERRPAQLQQQHQQQHQQHQQQHQQHQQHQYQQQHQQHRYRPVNNNDRSSQHPHHPPAEEPNRHRGQGGFSTSTRRPQPTRPPQAHPTFTDNKSPAPTANVNANANDNESDDKARRNAANFECNVCFDMADDPVVTKCGHLFCWECLYQWLHVHSQHRECPVCKGQVADDAIIPIYGRGGSAASVHVAPPRPTGARVESSRQQQQQQQAAVDWHMVDDDEDDNPFDDLHRLFGGTMLANAMMSLMPEEHMVTEVYGDYSNPYHHNDFDEIHDFDILGSPVLASAGASSSWRHGHHTAFSDDMTIDSFFDNTTYPEPGYAYRGGRRQRGRARGAASADHSSMADMSSWAMGGSSSATYRETGAGGPHMNNTGGSSRPNGGWTERRGRSHRNSNSGGGGGRGSQNNSRRQGANYN</sequence>
<name>A0ACD5TM93_AVESA</name>